<keyword evidence="2" id="KW-1185">Reference proteome</keyword>
<name>A0ABD0KD15_9CAEN</name>
<dbReference type="AlphaFoldDB" id="A0ABD0KD15"/>
<dbReference type="EMBL" id="JACVVK020000201">
    <property type="protein sequence ID" value="KAK7484995.1"/>
    <property type="molecule type" value="Genomic_DNA"/>
</dbReference>
<reference evidence="1 2" key="1">
    <citation type="journal article" date="2023" name="Sci. Data">
        <title>Genome assembly of the Korean intertidal mud-creeper Batillaria attramentaria.</title>
        <authorList>
            <person name="Patra A.K."/>
            <person name="Ho P.T."/>
            <person name="Jun S."/>
            <person name="Lee S.J."/>
            <person name="Kim Y."/>
            <person name="Won Y.J."/>
        </authorList>
    </citation>
    <scope>NUCLEOTIDE SEQUENCE [LARGE SCALE GENOMIC DNA]</scope>
    <source>
        <strain evidence="1">Wonlab-2016</strain>
    </source>
</reference>
<evidence type="ECO:0000313" key="2">
    <source>
        <dbReference type="Proteomes" id="UP001519460"/>
    </source>
</evidence>
<sequence length="156" mass="16756">MYRMTGLSRFGKDAHIECLALFISVSGSAAEVNPNELSHAHELQVQNVSNDNLSDPERHVAIVQFPVYASPHKNPSVTQPVTTASQPFLSGALPSVSRVWLAVLTSGTCRQADGILFDLCNLFEGIRGNTATAGPTGHSVAALDDGLWENYYSPSE</sequence>
<accession>A0ABD0KD15</accession>
<evidence type="ECO:0000313" key="1">
    <source>
        <dbReference type="EMBL" id="KAK7484995.1"/>
    </source>
</evidence>
<organism evidence="1 2">
    <name type="scientific">Batillaria attramentaria</name>
    <dbReference type="NCBI Taxonomy" id="370345"/>
    <lineage>
        <taxon>Eukaryota</taxon>
        <taxon>Metazoa</taxon>
        <taxon>Spiralia</taxon>
        <taxon>Lophotrochozoa</taxon>
        <taxon>Mollusca</taxon>
        <taxon>Gastropoda</taxon>
        <taxon>Caenogastropoda</taxon>
        <taxon>Sorbeoconcha</taxon>
        <taxon>Cerithioidea</taxon>
        <taxon>Batillariidae</taxon>
        <taxon>Batillaria</taxon>
    </lineage>
</organism>
<dbReference type="Proteomes" id="UP001519460">
    <property type="component" value="Unassembled WGS sequence"/>
</dbReference>
<gene>
    <name evidence="1" type="ORF">BaRGS_00023773</name>
</gene>
<comment type="caution">
    <text evidence="1">The sequence shown here is derived from an EMBL/GenBank/DDBJ whole genome shotgun (WGS) entry which is preliminary data.</text>
</comment>
<proteinExistence type="predicted"/>
<protein>
    <submittedName>
        <fullName evidence="1">Uncharacterized protein</fullName>
    </submittedName>
</protein>